<evidence type="ECO:0000256" key="1">
    <source>
        <dbReference type="PROSITE-ProRule" id="PRU00266"/>
    </source>
</evidence>
<dbReference type="AlphaFoldDB" id="A0A814I839"/>
<name>A0A814I839_9BILA</name>
<dbReference type="PROSITE" id="PS50137">
    <property type="entry name" value="DS_RBD"/>
    <property type="match status" value="1"/>
</dbReference>
<evidence type="ECO:0000313" key="6">
    <source>
        <dbReference type="EMBL" id="CAF3792273.1"/>
    </source>
</evidence>
<evidence type="ECO:0000313" key="3">
    <source>
        <dbReference type="EMBL" id="CAF0967016.1"/>
    </source>
</evidence>
<accession>A0A814I839</accession>
<organism evidence="4 7">
    <name type="scientific">Didymodactylos carnosus</name>
    <dbReference type="NCBI Taxonomy" id="1234261"/>
    <lineage>
        <taxon>Eukaryota</taxon>
        <taxon>Metazoa</taxon>
        <taxon>Spiralia</taxon>
        <taxon>Gnathifera</taxon>
        <taxon>Rotifera</taxon>
        <taxon>Eurotatoria</taxon>
        <taxon>Bdelloidea</taxon>
        <taxon>Philodinida</taxon>
        <taxon>Philodinidae</taxon>
        <taxon>Didymodactylos</taxon>
    </lineage>
</organism>
<keyword evidence="1" id="KW-0694">RNA-binding</keyword>
<dbReference type="EMBL" id="CAJNOQ010003607">
    <property type="protein sequence ID" value="CAF1020873.1"/>
    <property type="molecule type" value="Genomic_DNA"/>
</dbReference>
<dbReference type="Gene3D" id="3.30.160.20">
    <property type="match status" value="1"/>
</dbReference>
<keyword evidence="7" id="KW-1185">Reference proteome</keyword>
<proteinExistence type="predicted"/>
<dbReference type="GO" id="GO:0003723">
    <property type="term" value="F:RNA binding"/>
    <property type="evidence" value="ECO:0007669"/>
    <property type="project" value="UniProtKB-UniRule"/>
</dbReference>
<dbReference type="Proteomes" id="UP000682733">
    <property type="component" value="Unassembled WGS sequence"/>
</dbReference>
<gene>
    <name evidence="4" type="ORF">GPM918_LOCUS14771</name>
    <name evidence="3" type="ORF">OVA965_LOCUS12902</name>
    <name evidence="6" type="ORF">SRO942_LOCUS14771</name>
    <name evidence="5" type="ORF">TMI583_LOCUS12906</name>
</gene>
<evidence type="ECO:0000313" key="7">
    <source>
        <dbReference type="Proteomes" id="UP000663829"/>
    </source>
</evidence>
<dbReference type="Proteomes" id="UP000681722">
    <property type="component" value="Unassembled WGS sequence"/>
</dbReference>
<reference evidence="4" key="1">
    <citation type="submission" date="2021-02" db="EMBL/GenBank/DDBJ databases">
        <authorList>
            <person name="Nowell W R."/>
        </authorList>
    </citation>
    <scope>NUCLEOTIDE SEQUENCE</scope>
</reference>
<comment type="caution">
    <text evidence="4">The sequence shown here is derived from an EMBL/GenBank/DDBJ whole genome shotgun (WGS) entry which is preliminary data.</text>
</comment>
<evidence type="ECO:0000313" key="5">
    <source>
        <dbReference type="EMBL" id="CAF3738760.1"/>
    </source>
</evidence>
<dbReference type="InterPro" id="IPR014720">
    <property type="entry name" value="dsRBD_dom"/>
</dbReference>
<dbReference type="Proteomes" id="UP000677228">
    <property type="component" value="Unassembled WGS sequence"/>
</dbReference>
<dbReference type="EMBL" id="CAJOBA010005283">
    <property type="protein sequence ID" value="CAF3738760.1"/>
    <property type="molecule type" value="Genomic_DNA"/>
</dbReference>
<feature type="domain" description="DRBM" evidence="2">
    <location>
        <begin position="67"/>
        <end position="130"/>
    </location>
</feature>
<evidence type="ECO:0000259" key="2">
    <source>
        <dbReference type="PROSITE" id="PS50137"/>
    </source>
</evidence>
<evidence type="ECO:0000313" key="4">
    <source>
        <dbReference type="EMBL" id="CAF1020873.1"/>
    </source>
</evidence>
<dbReference type="EMBL" id="CAJNOK010005277">
    <property type="protein sequence ID" value="CAF0967016.1"/>
    <property type="molecule type" value="Genomic_DNA"/>
</dbReference>
<dbReference type="SUPFAM" id="SSF54768">
    <property type="entry name" value="dsRNA-binding domain-like"/>
    <property type="match status" value="1"/>
</dbReference>
<dbReference type="SMART" id="SM00358">
    <property type="entry name" value="DSRM"/>
    <property type="match status" value="1"/>
</dbReference>
<sequence length="294" mass="33014">MTRVYSSSPWLIMWYAITSGSGYFRKNFRHRFVFGPIRSRPNSRTGGGIIKRVGRDVVEDLLRGKKNPVQCLNEYASMTKKKIVFTEAGHQYLYASSATIDGVLLPQGTGKSKKEAKIAGARAAFAALLDLDEEAFDTRFAGISDIKIDRNGNRTIESGPNDAEHIFTDEFIQELTQKLNDLAVHPDLLRSKGVEQTIRRSVMGERSLSVTLPLSMTPNYYGDELIHNRSFNLSSSSFCQRQTTSTPLTIHAVKPIENPITHLRDYCKKNMIGCTIKSAETENPENPNQYVYPV</sequence>
<dbReference type="EMBL" id="CAJOBC010003607">
    <property type="protein sequence ID" value="CAF3792273.1"/>
    <property type="molecule type" value="Genomic_DNA"/>
</dbReference>
<dbReference type="Pfam" id="PF00035">
    <property type="entry name" value="dsrm"/>
    <property type="match status" value="1"/>
</dbReference>
<protein>
    <recommendedName>
        <fullName evidence="2">DRBM domain-containing protein</fullName>
    </recommendedName>
</protein>
<dbReference type="Proteomes" id="UP000663829">
    <property type="component" value="Unassembled WGS sequence"/>
</dbReference>